<feature type="region of interest" description="Disordered" evidence="1">
    <location>
        <begin position="1"/>
        <end position="28"/>
    </location>
</feature>
<reference evidence="2" key="3">
    <citation type="submission" date="2025-09" db="UniProtKB">
        <authorList>
            <consortium name="Ensembl"/>
        </authorList>
    </citation>
    <scope>IDENTIFICATION</scope>
</reference>
<evidence type="ECO:0000256" key="1">
    <source>
        <dbReference type="SAM" id="MobiDB-lite"/>
    </source>
</evidence>
<reference evidence="2" key="2">
    <citation type="submission" date="2025-08" db="UniProtKB">
        <authorList>
            <consortium name="Ensembl"/>
        </authorList>
    </citation>
    <scope>IDENTIFICATION</scope>
</reference>
<dbReference type="Proteomes" id="UP000694382">
    <property type="component" value="Chromosome 2"/>
</dbReference>
<protein>
    <submittedName>
        <fullName evidence="2">Uncharacterized protein</fullName>
    </submittedName>
</protein>
<name>A0A8C3M8R3_GEOPR</name>
<accession>A0A8C3M8R3</accession>
<evidence type="ECO:0000313" key="3">
    <source>
        <dbReference type="Proteomes" id="UP000694382"/>
    </source>
</evidence>
<keyword evidence="3" id="KW-1185">Reference proteome</keyword>
<organism evidence="2 3">
    <name type="scientific">Geospiza parvula</name>
    <name type="common">Small tree-finch</name>
    <name type="synonym">Camarhynchus parvulus</name>
    <dbReference type="NCBI Taxonomy" id="87175"/>
    <lineage>
        <taxon>Eukaryota</taxon>
        <taxon>Metazoa</taxon>
        <taxon>Chordata</taxon>
        <taxon>Craniata</taxon>
        <taxon>Vertebrata</taxon>
        <taxon>Euteleostomi</taxon>
        <taxon>Archelosauria</taxon>
        <taxon>Archosauria</taxon>
        <taxon>Dinosauria</taxon>
        <taxon>Saurischia</taxon>
        <taxon>Theropoda</taxon>
        <taxon>Coelurosauria</taxon>
        <taxon>Aves</taxon>
        <taxon>Neognathae</taxon>
        <taxon>Neoaves</taxon>
        <taxon>Telluraves</taxon>
        <taxon>Australaves</taxon>
        <taxon>Passeriformes</taxon>
        <taxon>Thraupidae</taxon>
        <taxon>Camarhynchus</taxon>
    </lineage>
</organism>
<dbReference type="Ensembl" id="ENSCPVT00000002815.2">
    <property type="protein sequence ID" value="ENSCPVP00000002706.2"/>
    <property type="gene ID" value="ENSCPVG00000002013.2"/>
</dbReference>
<reference evidence="2" key="1">
    <citation type="submission" date="2020-02" db="EMBL/GenBank/DDBJ databases">
        <authorList>
            <person name="Enbody D E."/>
            <person name="Pettersson E M."/>
        </authorList>
    </citation>
    <scope>NUCLEOTIDE SEQUENCE [LARGE SCALE GENOMIC DNA]</scope>
</reference>
<sequence>LWLRLRGSPGSPGFPGRSPRSQRLTHAAGQVRQDIVAPQAAQHIEELPHGGPAGAASRPFLQQRGRGVGQPLEPPDLQEAAAQRLRQRRPVRGRGGPRVEVEAEAAAHAVVQSYHGHGVRVQRRDGADNGAGADSGVRWGRSHGRAALPTSPSRHFRFPARPASPPPPRSSLCPPFLTVRGSLCPPSPHGAGLYLCPPSPHGAELYLCPPSLTVRGRTGRHRDGGGGGAGH</sequence>
<feature type="compositionally biased region" description="Low complexity" evidence="1">
    <location>
        <begin position="1"/>
        <end position="21"/>
    </location>
</feature>
<accession>A0A8U8CHR5</accession>
<proteinExistence type="predicted"/>
<evidence type="ECO:0000313" key="2">
    <source>
        <dbReference type="Ensembl" id="ENSCPVP00000002706.2"/>
    </source>
</evidence>
<dbReference type="AlphaFoldDB" id="A0A8C3M8R3"/>
<feature type="region of interest" description="Disordered" evidence="1">
    <location>
        <begin position="118"/>
        <end position="169"/>
    </location>
</feature>